<comment type="caution">
    <text evidence="5">The sequence shown here is derived from an EMBL/GenBank/DDBJ whole genome shotgun (WGS) entry which is preliminary data.</text>
</comment>
<protein>
    <submittedName>
        <fullName evidence="5">Glycosyltransferase</fullName>
        <ecNumber evidence="5">2.4.-.-</ecNumber>
    </submittedName>
</protein>
<dbReference type="InterPro" id="IPR001296">
    <property type="entry name" value="Glyco_trans_1"/>
</dbReference>
<name>A0AAW9RM87_9GAMM</name>
<evidence type="ECO:0000256" key="1">
    <source>
        <dbReference type="ARBA" id="ARBA00022676"/>
    </source>
</evidence>
<keyword evidence="2 5" id="KW-0808">Transferase</keyword>
<dbReference type="InterPro" id="IPR028098">
    <property type="entry name" value="Glyco_trans_4-like_N"/>
</dbReference>
<evidence type="ECO:0000259" key="4">
    <source>
        <dbReference type="Pfam" id="PF13439"/>
    </source>
</evidence>
<dbReference type="Proteomes" id="UP001359886">
    <property type="component" value="Unassembled WGS sequence"/>
</dbReference>
<dbReference type="EMBL" id="JAZHOG010000012">
    <property type="protein sequence ID" value="MEJ8569223.1"/>
    <property type="molecule type" value="Genomic_DNA"/>
</dbReference>
<organism evidence="5 6">
    <name type="scientific">Elongatibacter sediminis</name>
    <dbReference type="NCBI Taxonomy" id="3119006"/>
    <lineage>
        <taxon>Bacteria</taxon>
        <taxon>Pseudomonadati</taxon>
        <taxon>Pseudomonadota</taxon>
        <taxon>Gammaproteobacteria</taxon>
        <taxon>Chromatiales</taxon>
        <taxon>Wenzhouxiangellaceae</taxon>
        <taxon>Elongatibacter</taxon>
    </lineage>
</organism>
<feature type="domain" description="Glycosyl transferase family 1" evidence="3">
    <location>
        <begin position="181"/>
        <end position="346"/>
    </location>
</feature>
<evidence type="ECO:0000313" key="6">
    <source>
        <dbReference type="Proteomes" id="UP001359886"/>
    </source>
</evidence>
<gene>
    <name evidence="5" type="ORF">V3330_16450</name>
</gene>
<dbReference type="GO" id="GO:1901135">
    <property type="term" value="P:carbohydrate derivative metabolic process"/>
    <property type="evidence" value="ECO:0007669"/>
    <property type="project" value="UniProtKB-ARBA"/>
</dbReference>
<dbReference type="RefSeq" id="WP_354696548.1">
    <property type="nucleotide sequence ID" value="NZ_JAZHOG010000012.1"/>
</dbReference>
<evidence type="ECO:0000259" key="3">
    <source>
        <dbReference type="Pfam" id="PF00534"/>
    </source>
</evidence>
<dbReference type="GO" id="GO:0016757">
    <property type="term" value="F:glycosyltransferase activity"/>
    <property type="evidence" value="ECO:0007669"/>
    <property type="project" value="UniProtKB-KW"/>
</dbReference>
<dbReference type="Pfam" id="PF13439">
    <property type="entry name" value="Glyco_transf_4"/>
    <property type="match status" value="1"/>
</dbReference>
<accession>A0AAW9RM87</accession>
<keyword evidence="1 5" id="KW-0328">Glycosyltransferase</keyword>
<proteinExistence type="predicted"/>
<evidence type="ECO:0000313" key="5">
    <source>
        <dbReference type="EMBL" id="MEJ8569223.1"/>
    </source>
</evidence>
<dbReference type="EC" id="2.4.-.-" evidence="5"/>
<dbReference type="PANTHER" id="PTHR12526:SF510">
    <property type="entry name" value="D-INOSITOL 3-PHOSPHATE GLYCOSYLTRANSFERASE"/>
    <property type="match status" value="1"/>
</dbReference>
<dbReference type="Gene3D" id="3.40.50.2000">
    <property type="entry name" value="Glycogen Phosphorylase B"/>
    <property type="match status" value="2"/>
</dbReference>
<dbReference type="SUPFAM" id="SSF53756">
    <property type="entry name" value="UDP-Glycosyltransferase/glycogen phosphorylase"/>
    <property type="match status" value="1"/>
</dbReference>
<dbReference type="AlphaFoldDB" id="A0AAW9RM87"/>
<feature type="domain" description="Glycosyltransferase subfamily 4-like N-terminal" evidence="4">
    <location>
        <begin position="23"/>
        <end position="174"/>
    </location>
</feature>
<dbReference type="PANTHER" id="PTHR12526">
    <property type="entry name" value="GLYCOSYLTRANSFERASE"/>
    <property type="match status" value="1"/>
</dbReference>
<reference evidence="5 6" key="1">
    <citation type="submission" date="2024-02" db="EMBL/GenBank/DDBJ databases">
        <title>A novel Wenzhouxiangellaceae bacterium, isolated from coastal sediments.</title>
        <authorList>
            <person name="Du Z.-J."/>
            <person name="Ye Y.-Q."/>
            <person name="Zhang X.-Y."/>
        </authorList>
    </citation>
    <scope>NUCLEOTIDE SEQUENCE [LARGE SCALE GENOMIC DNA]</scope>
    <source>
        <strain evidence="5 6">CH-27</strain>
    </source>
</reference>
<evidence type="ECO:0000256" key="2">
    <source>
        <dbReference type="ARBA" id="ARBA00022679"/>
    </source>
</evidence>
<sequence length="369" mass="40826">MTEATFRILYLTDKSDRGESATIRGVHDRGHRVVVFGRADSPHVTAIRDHGVAVTGVSWKRKLDRSLLRRIRQTIRDEDIDIVHAMNSRTTLHMVLATRPLARAGRSPRLVAYLGVTGNVSWWSPLSWLRFLNPRIDRIVCVAEGVRRYLLGVTLLGLHLPPERVVTIHKGHELSWYTAQPADRGALGIPRDATLVTVASRLRPRKGLLELIQALGRTDPAKNIHVLFLGHEGNSELHRAAAALTDPGRVHFAGFRRDAPAIMAASDICCLPVLRGEGLSRAVIEGMAYGVTPLVTDVGGNTELVIDGESGLVVPPGDVPALAEAIEWLHDHPLERQRMGRAARERIAGQFRNQDTVEKTLALYRELLQ</sequence>
<keyword evidence="6" id="KW-1185">Reference proteome</keyword>
<dbReference type="Pfam" id="PF00534">
    <property type="entry name" value="Glycos_transf_1"/>
    <property type="match status" value="1"/>
</dbReference>